<dbReference type="RefSeq" id="WP_136730324.1">
    <property type="nucleotide sequence ID" value="NZ_SUMC01000126.1"/>
</dbReference>
<evidence type="ECO:0000313" key="1">
    <source>
        <dbReference type="EMBL" id="TJZ98831.1"/>
    </source>
</evidence>
<reference evidence="1 2" key="1">
    <citation type="submission" date="2019-04" db="EMBL/GenBank/DDBJ databases">
        <title>Streptomyces oryziradicis sp. nov., a novel actinomycete isolated from rhizosphere soil of rice (Oryza sativa L.).</title>
        <authorList>
            <person name="Li C."/>
        </authorList>
    </citation>
    <scope>NUCLEOTIDE SEQUENCE [LARGE SCALE GENOMIC DNA]</scope>
    <source>
        <strain evidence="1 2">NEAU-C40</strain>
    </source>
</reference>
<accession>A0A4U0RRZ3</accession>
<protein>
    <submittedName>
        <fullName evidence="1">Uncharacterized protein</fullName>
    </submittedName>
</protein>
<comment type="caution">
    <text evidence="1">The sequence shown here is derived from an EMBL/GenBank/DDBJ whole genome shotgun (WGS) entry which is preliminary data.</text>
</comment>
<dbReference type="EMBL" id="SUMC01000126">
    <property type="protein sequence ID" value="TJZ98831.1"/>
    <property type="molecule type" value="Genomic_DNA"/>
</dbReference>
<evidence type="ECO:0000313" key="2">
    <source>
        <dbReference type="Proteomes" id="UP000305778"/>
    </source>
</evidence>
<dbReference type="AlphaFoldDB" id="A0A4U0RRZ3"/>
<keyword evidence="2" id="KW-1185">Reference proteome</keyword>
<proteinExistence type="predicted"/>
<name>A0A4U0RRZ3_9ACTN</name>
<sequence>MFEVRKSIKRFRDDPAWTYRDKAPDYLATFDRGGYPFSLGPQGNGIHDLLQGSLHGREVSLFHLNAWKRSGGSNQAQVAWKFSVAVLTLPRVLPATAFTCGRLNGHTGNWKLPAIPRTAGPSTELPNSGAGGVRRCSTDPGFAALVDTPETERLTREALIGWRTDGDRIIGWTFGRRTYEEIHSVAETLVAIIAAFPEQAWHWPEGTRG</sequence>
<dbReference type="OrthoDB" id="190895at2"/>
<dbReference type="Proteomes" id="UP000305778">
    <property type="component" value="Unassembled WGS sequence"/>
</dbReference>
<gene>
    <name evidence="1" type="ORF">FCI23_48060</name>
</gene>
<organism evidence="1 2">
    <name type="scientific">Actinacidiphila oryziradicis</name>
    <dbReference type="NCBI Taxonomy" id="2571141"/>
    <lineage>
        <taxon>Bacteria</taxon>
        <taxon>Bacillati</taxon>
        <taxon>Actinomycetota</taxon>
        <taxon>Actinomycetes</taxon>
        <taxon>Kitasatosporales</taxon>
        <taxon>Streptomycetaceae</taxon>
        <taxon>Actinacidiphila</taxon>
    </lineage>
</organism>